<dbReference type="SUPFAM" id="SSF100895">
    <property type="entry name" value="Kazal-type serine protease inhibitors"/>
    <property type="match status" value="1"/>
</dbReference>
<evidence type="ECO:0000256" key="1">
    <source>
        <dbReference type="ARBA" id="ARBA00004479"/>
    </source>
</evidence>
<keyword evidence="4 12" id="KW-0732">Signal</keyword>
<comment type="similarity">
    <text evidence="10">Belongs to the tomoregulin family.</text>
</comment>
<keyword evidence="8" id="KW-1015">Disulfide bond</keyword>
<dbReference type="FunFam" id="3.30.60.30:FF:000002">
    <property type="entry name" value="tomoregulin-2 isoform X1"/>
    <property type="match status" value="1"/>
</dbReference>
<keyword evidence="5" id="KW-0677">Repeat</keyword>
<evidence type="ECO:0000256" key="4">
    <source>
        <dbReference type="ARBA" id="ARBA00022729"/>
    </source>
</evidence>
<evidence type="ECO:0000256" key="6">
    <source>
        <dbReference type="ARBA" id="ARBA00022989"/>
    </source>
</evidence>
<feature type="chain" id="PRO_5036120037" evidence="12">
    <location>
        <begin position="25"/>
        <end position="225"/>
    </location>
</feature>
<reference evidence="15" key="1">
    <citation type="submission" date="2017-05" db="EMBL/GenBank/DDBJ databases">
        <authorList>
            <person name="QRISCLOUD D."/>
        </authorList>
    </citation>
    <scope>NUCLEOTIDE SEQUENCE</scope>
</reference>
<feature type="domain" description="NtA" evidence="13">
    <location>
        <begin position="32"/>
        <end position="147"/>
    </location>
</feature>
<dbReference type="Gene3D" id="2.40.50.120">
    <property type="match status" value="1"/>
</dbReference>
<evidence type="ECO:0000256" key="11">
    <source>
        <dbReference type="PROSITE-ProRule" id="PRU00443"/>
    </source>
</evidence>
<dbReference type="GO" id="GO:0005615">
    <property type="term" value="C:extracellular space"/>
    <property type="evidence" value="ECO:0007669"/>
    <property type="project" value="TreeGrafter"/>
</dbReference>
<dbReference type="GO" id="GO:0043236">
    <property type="term" value="F:laminin binding"/>
    <property type="evidence" value="ECO:0007669"/>
    <property type="project" value="InterPro"/>
</dbReference>
<keyword evidence="9" id="KW-0325">Glycoprotein</keyword>
<dbReference type="GO" id="GO:0005509">
    <property type="term" value="F:calcium ion binding"/>
    <property type="evidence" value="ECO:0007669"/>
    <property type="project" value="TreeGrafter"/>
</dbReference>
<feature type="signal peptide" evidence="12">
    <location>
        <begin position="1"/>
        <end position="24"/>
    </location>
</feature>
<dbReference type="SUPFAM" id="SSF50242">
    <property type="entry name" value="TIMP-like"/>
    <property type="match status" value="1"/>
</dbReference>
<dbReference type="Pfam" id="PF03146">
    <property type="entry name" value="NtA"/>
    <property type="match status" value="1"/>
</dbReference>
<feature type="domain" description="Kazal-like" evidence="14">
    <location>
        <begin position="168"/>
        <end position="222"/>
    </location>
</feature>
<dbReference type="InterPro" id="IPR008993">
    <property type="entry name" value="TIMP-like_OB-fold"/>
</dbReference>
<evidence type="ECO:0000259" key="14">
    <source>
        <dbReference type="PROSITE" id="PS51465"/>
    </source>
</evidence>
<name>A0A4Q8K6S1_9ARAC</name>
<dbReference type="GO" id="GO:0006950">
    <property type="term" value="P:response to stress"/>
    <property type="evidence" value="ECO:0007669"/>
    <property type="project" value="UniProtKB-ARBA"/>
</dbReference>
<evidence type="ECO:0000259" key="13">
    <source>
        <dbReference type="PROSITE" id="PS51121"/>
    </source>
</evidence>
<sequence length="225" mass="25663">MAALTLLQFSLTIILLAGLPGTHCRRRRYRDCSEERLTVREDAADVVLTGTVKRLYGGHDPVYSGEVQVKRVLKGDNIRVGESLLVEGFGSNVICYSKVRVKDSKIFLLGQLHTGRFRLNSSLLEMNVPNLDRIAAAVKNIPYRRRPTIQDEPCEKKYCPFNGDCYEDRQKAQCRCPTACQHQYEPVCASDGLTYNSECQMRADSCRKQRRMFVRYEGVCLRSEI</sequence>
<evidence type="ECO:0000256" key="10">
    <source>
        <dbReference type="ARBA" id="ARBA00038484"/>
    </source>
</evidence>
<evidence type="ECO:0000256" key="7">
    <source>
        <dbReference type="ARBA" id="ARBA00023136"/>
    </source>
</evidence>
<dbReference type="PANTHER" id="PTHR13866:SF14">
    <property type="entry name" value="BM-40"/>
    <property type="match status" value="1"/>
</dbReference>
<dbReference type="Gene3D" id="3.30.60.30">
    <property type="match status" value="1"/>
</dbReference>
<proteinExistence type="inferred from homology"/>
<comment type="caution">
    <text evidence="11">Lacks conserved residue(s) required for the propagation of feature annotation.</text>
</comment>
<dbReference type="PROSITE" id="PS51121">
    <property type="entry name" value="NTA"/>
    <property type="match status" value="1"/>
</dbReference>
<comment type="subcellular location">
    <subcellularLocation>
        <location evidence="1">Membrane</location>
        <topology evidence="1">Single-pass type I membrane protein</topology>
    </subcellularLocation>
</comment>
<evidence type="ECO:0000256" key="2">
    <source>
        <dbReference type="ARBA" id="ARBA00022536"/>
    </source>
</evidence>
<evidence type="ECO:0000256" key="8">
    <source>
        <dbReference type="ARBA" id="ARBA00023157"/>
    </source>
</evidence>
<dbReference type="PROSITE" id="PS51465">
    <property type="entry name" value="KAZAL_2"/>
    <property type="match status" value="1"/>
</dbReference>
<dbReference type="GO" id="GO:0043113">
    <property type="term" value="P:receptor clustering"/>
    <property type="evidence" value="ECO:0007669"/>
    <property type="project" value="InterPro"/>
</dbReference>
<dbReference type="GO" id="GO:0005518">
    <property type="term" value="F:collagen binding"/>
    <property type="evidence" value="ECO:0007669"/>
    <property type="project" value="TreeGrafter"/>
</dbReference>
<dbReference type="Pfam" id="PF07648">
    <property type="entry name" value="Kazal_2"/>
    <property type="match status" value="1"/>
</dbReference>
<protein>
    <submittedName>
        <fullName evidence="15">U21-Liphistoxin-Lth1a_1</fullName>
    </submittedName>
</protein>
<dbReference type="InterPro" id="IPR036058">
    <property type="entry name" value="Kazal_dom_sf"/>
</dbReference>
<dbReference type="EMBL" id="HAHN01000176">
    <property type="protein sequence ID" value="SNX34251.1"/>
    <property type="molecule type" value="Transcribed_RNA"/>
</dbReference>
<keyword evidence="2" id="KW-0245">EGF-like domain</keyword>
<keyword evidence="3" id="KW-0812">Transmembrane</keyword>
<evidence type="ECO:0000256" key="9">
    <source>
        <dbReference type="ARBA" id="ARBA00023180"/>
    </source>
</evidence>
<evidence type="ECO:0000256" key="12">
    <source>
        <dbReference type="SAM" id="SignalP"/>
    </source>
</evidence>
<dbReference type="AlphaFoldDB" id="A0A4Q8K6S1"/>
<dbReference type="PANTHER" id="PTHR13866">
    <property type="entry name" value="SPARC OSTEONECTIN"/>
    <property type="match status" value="1"/>
</dbReference>
<dbReference type="SMART" id="SM00280">
    <property type="entry name" value="KAZAL"/>
    <property type="match status" value="1"/>
</dbReference>
<dbReference type="EMBL" id="HAHN01000246">
    <property type="protein sequence ID" value="SNX34967.1"/>
    <property type="molecule type" value="Transcribed_RNA"/>
</dbReference>
<dbReference type="CDD" id="cd00104">
    <property type="entry name" value="KAZAL_FS"/>
    <property type="match status" value="1"/>
</dbReference>
<organism evidence="15">
    <name type="scientific">Liphistius thaleban</name>
    <dbReference type="NCBI Taxonomy" id="1905330"/>
    <lineage>
        <taxon>Eukaryota</taxon>
        <taxon>Metazoa</taxon>
        <taxon>Ecdysozoa</taxon>
        <taxon>Arthropoda</taxon>
        <taxon>Chelicerata</taxon>
        <taxon>Arachnida</taxon>
        <taxon>Araneae</taxon>
        <taxon>Mesothelae</taxon>
        <taxon>Liphistiidae</taxon>
        <taxon>Liphistius</taxon>
    </lineage>
</organism>
<evidence type="ECO:0000256" key="5">
    <source>
        <dbReference type="ARBA" id="ARBA00022737"/>
    </source>
</evidence>
<dbReference type="GO" id="GO:0005886">
    <property type="term" value="C:plasma membrane"/>
    <property type="evidence" value="ECO:0007669"/>
    <property type="project" value="GOC"/>
</dbReference>
<evidence type="ECO:0000313" key="15">
    <source>
        <dbReference type="EMBL" id="SNX34967.1"/>
    </source>
</evidence>
<reference evidence="15" key="2">
    <citation type="submission" date="2019-05" db="EMBL/GenBank/DDBJ databases">
        <title>Unravelling the molecular evolution of spider venoms.</title>
        <authorList>
            <person name="Pineda S."/>
        </authorList>
    </citation>
    <scope>NUCLEOTIDE SEQUENCE</scope>
</reference>
<keyword evidence="6" id="KW-1133">Transmembrane helix</keyword>
<keyword evidence="7" id="KW-0472">Membrane</keyword>
<evidence type="ECO:0000256" key="3">
    <source>
        <dbReference type="ARBA" id="ARBA00022692"/>
    </source>
</evidence>
<accession>A0A4Q8K6S1</accession>
<dbReference type="InterPro" id="IPR002350">
    <property type="entry name" value="Kazal_dom"/>
</dbReference>
<dbReference type="InterPro" id="IPR004850">
    <property type="entry name" value="NtA_dom"/>
</dbReference>